<organism evidence="3 4">
    <name type="scientific">Chilo suppressalis</name>
    <name type="common">Asiatic rice borer moth</name>
    <dbReference type="NCBI Taxonomy" id="168631"/>
    <lineage>
        <taxon>Eukaryota</taxon>
        <taxon>Metazoa</taxon>
        <taxon>Ecdysozoa</taxon>
        <taxon>Arthropoda</taxon>
        <taxon>Hexapoda</taxon>
        <taxon>Insecta</taxon>
        <taxon>Pterygota</taxon>
        <taxon>Neoptera</taxon>
        <taxon>Endopterygota</taxon>
        <taxon>Lepidoptera</taxon>
        <taxon>Glossata</taxon>
        <taxon>Ditrysia</taxon>
        <taxon>Pyraloidea</taxon>
        <taxon>Crambidae</taxon>
        <taxon>Crambinae</taxon>
        <taxon>Chilo</taxon>
    </lineage>
</organism>
<dbReference type="InterPro" id="IPR027417">
    <property type="entry name" value="P-loop_NTPase"/>
</dbReference>
<dbReference type="PANTHER" id="PTHR45964:SF5">
    <property type="entry name" value="WSCD FAMILY MEMBER CG9164"/>
    <property type="match status" value="1"/>
</dbReference>
<reference evidence="3" key="1">
    <citation type="submission" date="2021-12" db="EMBL/GenBank/DDBJ databases">
        <authorList>
            <person name="King R."/>
        </authorList>
    </citation>
    <scope>NUCLEOTIDE SEQUENCE</scope>
</reference>
<gene>
    <name evidence="3" type="ORF">CHILSU_LOCUS5900</name>
</gene>
<dbReference type="PANTHER" id="PTHR45964">
    <property type="entry name" value="WSCD FAMILY MEMBER CG9164"/>
    <property type="match status" value="1"/>
</dbReference>
<evidence type="ECO:0000313" key="4">
    <source>
        <dbReference type="Proteomes" id="UP001153292"/>
    </source>
</evidence>
<proteinExistence type="inferred from homology"/>
<dbReference type="Gene3D" id="3.40.50.300">
    <property type="entry name" value="P-loop containing nucleotide triphosphate hydrolases"/>
    <property type="match status" value="1"/>
</dbReference>
<dbReference type="EMBL" id="OU963914">
    <property type="protein sequence ID" value="CAH0402654.1"/>
    <property type="molecule type" value="Genomic_DNA"/>
</dbReference>
<sequence length="345" mass="39202">MSRRYLFLLAAAVVMLYFSIIIFMLSPLHGARDSLYEHGSLNSFAFRQLPVLHWCQGLQWKSPPSPHVVALVSFPGSGNTWLRYLLQQATGIVTGSVYMDYGLRVHGFPAENVTDGSVLVVKTHEAPPLDPNKFKSALLLIRNPRNAILADFNRVHKGHIGTAPKSAFQRKSYNRDKSDWSYYVANQLTAWESLHRLWLTKFPGAVHVVFYETLISDTRNTLQGVLDFLNHTVSEAEMNCAISNKEGIYRRKKKIKNFDPYSSEMYRAIQDTQDRVLDIVNGYQTKRGNGTARSNNIEWKVLRSSRSKEDKDLLGEAIVRRPEGKPLGLPTIALRPSYDSFEVLN</sequence>
<comment type="similarity">
    <text evidence="1">Belongs to the WSCD family.</text>
</comment>
<keyword evidence="4" id="KW-1185">Reference proteome</keyword>
<dbReference type="Pfam" id="PF00685">
    <property type="entry name" value="Sulfotransfer_1"/>
    <property type="match status" value="1"/>
</dbReference>
<accession>A0ABN8B830</accession>
<evidence type="ECO:0000256" key="1">
    <source>
        <dbReference type="ARBA" id="ARBA00010236"/>
    </source>
</evidence>
<dbReference type="SUPFAM" id="SSF52540">
    <property type="entry name" value="P-loop containing nucleoside triphosphate hydrolases"/>
    <property type="match status" value="1"/>
</dbReference>
<protein>
    <recommendedName>
        <fullName evidence="2">Sulfotransferase domain-containing protein</fullName>
    </recommendedName>
</protein>
<dbReference type="Proteomes" id="UP001153292">
    <property type="component" value="Chromosome 21"/>
</dbReference>
<evidence type="ECO:0000313" key="3">
    <source>
        <dbReference type="EMBL" id="CAH0402654.1"/>
    </source>
</evidence>
<name>A0ABN8B830_CHISP</name>
<feature type="domain" description="Sulfotransferase" evidence="2">
    <location>
        <begin position="70"/>
        <end position="245"/>
    </location>
</feature>
<dbReference type="InterPro" id="IPR051589">
    <property type="entry name" value="Sialate-O-sulfotransferase"/>
</dbReference>
<dbReference type="InterPro" id="IPR000863">
    <property type="entry name" value="Sulfotransferase_dom"/>
</dbReference>
<evidence type="ECO:0000259" key="2">
    <source>
        <dbReference type="Pfam" id="PF00685"/>
    </source>
</evidence>